<evidence type="ECO:0000313" key="1">
    <source>
        <dbReference type="EMBL" id="AFY93298.1"/>
    </source>
</evidence>
<dbReference type="STRING" id="1173020.Cha6605_2215"/>
<evidence type="ECO:0000313" key="2">
    <source>
        <dbReference type="Proteomes" id="UP000010366"/>
    </source>
</evidence>
<dbReference type="Proteomes" id="UP000010366">
    <property type="component" value="Chromosome"/>
</dbReference>
<sequence>MTFSKSNLNLLSESLFAELTADQSQMLEGGKRIDILSVRCIRACADPDGTDELFLVINGQILMRDRPIVMQNGGGASVGVGANFDGTADVRLFDKDGDTKADADLLGSFSVSASGQKTVRVSGSGSMYDVTYRVTD</sequence>
<accession>K9UF88</accession>
<dbReference type="HOGENOM" id="CLU_1977467_0_0_3"/>
<dbReference type="AlphaFoldDB" id="K9UF88"/>
<dbReference type="EMBL" id="CP003600">
    <property type="protein sequence ID" value="AFY93298.1"/>
    <property type="molecule type" value="Genomic_DNA"/>
</dbReference>
<reference evidence="1 2" key="1">
    <citation type="submission" date="2012-05" db="EMBL/GenBank/DDBJ databases">
        <title>Finished chromosome of genome of Chamaesiphon sp. PCC 6605.</title>
        <authorList>
            <consortium name="US DOE Joint Genome Institute"/>
            <person name="Gugger M."/>
            <person name="Coursin T."/>
            <person name="Rippka R."/>
            <person name="Tandeau De Marsac N."/>
            <person name="Huntemann M."/>
            <person name="Wei C.-L."/>
            <person name="Han J."/>
            <person name="Detter J.C."/>
            <person name="Han C."/>
            <person name="Tapia R."/>
            <person name="Chen A."/>
            <person name="Kyrpides N."/>
            <person name="Mavromatis K."/>
            <person name="Markowitz V."/>
            <person name="Szeto E."/>
            <person name="Ivanova N."/>
            <person name="Pagani I."/>
            <person name="Pati A."/>
            <person name="Goodwin L."/>
            <person name="Nordberg H.P."/>
            <person name="Cantor M.N."/>
            <person name="Hua S.X."/>
            <person name="Woyke T."/>
            <person name="Kerfeld C.A."/>
        </authorList>
    </citation>
    <scope>NUCLEOTIDE SEQUENCE [LARGE SCALE GENOMIC DNA]</scope>
    <source>
        <strain evidence="2">ATCC 27169 / PCC 6605</strain>
    </source>
</reference>
<dbReference type="OrthoDB" id="512308at2"/>
<dbReference type="KEGG" id="cmp:Cha6605_2215"/>
<gene>
    <name evidence="1" type="ORF">Cha6605_2215</name>
</gene>
<keyword evidence="2" id="KW-1185">Reference proteome</keyword>
<proteinExistence type="predicted"/>
<protein>
    <submittedName>
        <fullName evidence="1">Uncharacterized protein</fullName>
    </submittedName>
</protein>
<organism evidence="1 2">
    <name type="scientific">Chamaesiphon minutus (strain ATCC 27169 / PCC 6605)</name>
    <dbReference type="NCBI Taxonomy" id="1173020"/>
    <lineage>
        <taxon>Bacteria</taxon>
        <taxon>Bacillati</taxon>
        <taxon>Cyanobacteriota</taxon>
        <taxon>Cyanophyceae</taxon>
        <taxon>Gomontiellales</taxon>
        <taxon>Chamaesiphonaceae</taxon>
        <taxon>Chamaesiphon</taxon>
    </lineage>
</organism>
<dbReference type="eggNOG" id="ENOG5034CI5">
    <property type="taxonomic scope" value="Bacteria"/>
</dbReference>
<name>K9UF88_CHAP6</name>
<dbReference type="RefSeq" id="WP_015159452.1">
    <property type="nucleotide sequence ID" value="NC_019697.1"/>
</dbReference>